<organism evidence="1 2">
    <name type="scientific">Mycolicibacterium fortuitum subsp. fortuitum DSM 46621 = ATCC 6841 = JCM 6387</name>
    <dbReference type="NCBI Taxonomy" id="1214102"/>
    <lineage>
        <taxon>Bacteria</taxon>
        <taxon>Bacillati</taxon>
        <taxon>Actinomycetota</taxon>
        <taxon>Actinomycetes</taxon>
        <taxon>Mycobacteriales</taxon>
        <taxon>Mycobacteriaceae</taxon>
        <taxon>Mycolicibacterium</taxon>
    </lineage>
</organism>
<accession>K0V5K2</accession>
<evidence type="ECO:0000313" key="2">
    <source>
        <dbReference type="Proteomes" id="UP000006043"/>
    </source>
</evidence>
<dbReference type="Proteomes" id="UP000006043">
    <property type="component" value="Unassembled WGS sequence"/>
</dbReference>
<dbReference type="HOGENOM" id="CLU_3161751_0_0_11"/>
<feature type="non-terminal residue" evidence="1">
    <location>
        <position position="48"/>
    </location>
</feature>
<protein>
    <submittedName>
        <fullName evidence="1">Uncharacterized protein</fullName>
    </submittedName>
</protein>
<name>K0V5K2_MYCFO</name>
<dbReference type="EMBL" id="ALQB01000028">
    <property type="protein sequence ID" value="EJZ14492.1"/>
    <property type="molecule type" value="Genomic_DNA"/>
</dbReference>
<dbReference type="AlphaFoldDB" id="K0V5K2"/>
<comment type="caution">
    <text evidence="1">The sequence shown here is derived from an EMBL/GenBank/DDBJ whole genome shotgun (WGS) entry which is preliminary data.</text>
</comment>
<proteinExistence type="predicted"/>
<gene>
    <name evidence="1" type="ORF">MFORT_09130</name>
</gene>
<reference evidence="1 2" key="1">
    <citation type="journal article" date="2012" name="J. Bacteriol.">
        <title>Complete Genome Sequence of Mycobacterium fortuitum subsp. fortuitum Type Strain DSM46621.</title>
        <authorList>
            <person name="Ho Y.S."/>
            <person name="Adroub S.A."/>
            <person name="Aleisa F."/>
            <person name="Mahmood H."/>
            <person name="Othoum G."/>
            <person name="Rashid F."/>
            <person name="Zaher M."/>
            <person name="Ali S."/>
            <person name="Bitter W."/>
            <person name="Pain A."/>
            <person name="Abdallah A.M."/>
        </authorList>
    </citation>
    <scope>NUCLEOTIDE SEQUENCE [LARGE SCALE GENOMIC DNA]</scope>
    <source>
        <strain evidence="2">DSM46621</strain>
    </source>
</reference>
<evidence type="ECO:0000313" key="1">
    <source>
        <dbReference type="EMBL" id="EJZ14492.1"/>
    </source>
</evidence>
<sequence>MPDWTYQPLRPIASAVIGERRTQRWALRFLATLVEAGGHRWIPRVFDH</sequence>